<evidence type="ECO:0000256" key="1">
    <source>
        <dbReference type="SAM" id="Phobius"/>
    </source>
</evidence>
<dbReference type="EMBL" id="ACIO01000014">
    <property type="protein sequence ID" value="EFD01580.1"/>
    <property type="molecule type" value="Genomic_DNA"/>
</dbReference>
<evidence type="ECO:0000313" key="3">
    <source>
        <dbReference type="Proteomes" id="UP000004968"/>
    </source>
</evidence>
<dbReference type="AlphaFoldDB" id="D3A9C1"/>
<dbReference type="HOGENOM" id="CLU_3118640_0_0_9"/>
<keyword evidence="1" id="KW-0812">Transmembrane</keyword>
<proteinExistence type="predicted"/>
<keyword evidence="1" id="KW-0472">Membrane</keyword>
<organism evidence="2 3">
    <name type="scientific">Hungatella hathewayi DSM 13479</name>
    <dbReference type="NCBI Taxonomy" id="566550"/>
    <lineage>
        <taxon>Bacteria</taxon>
        <taxon>Bacillati</taxon>
        <taxon>Bacillota</taxon>
        <taxon>Clostridia</taxon>
        <taxon>Lachnospirales</taxon>
        <taxon>Lachnospiraceae</taxon>
        <taxon>Hungatella</taxon>
    </lineage>
</organism>
<gene>
    <name evidence="2" type="ORF">CLOSTHATH_00192</name>
</gene>
<dbReference type="Proteomes" id="UP000004968">
    <property type="component" value="Unassembled WGS sequence"/>
</dbReference>
<comment type="caution">
    <text evidence="2">The sequence shown here is derived from an EMBL/GenBank/DDBJ whole genome shotgun (WGS) entry which is preliminary data.</text>
</comment>
<accession>D3A9C1</accession>
<reference evidence="2 3" key="1">
    <citation type="submission" date="2010-01" db="EMBL/GenBank/DDBJ databases">
        <authorList>
            <person name="Weinstock G."/>
            <person name="Sodergren E."/>
            <person name="Clifton S."/>
            <person name="Fulton L."/>
            <person name="Fulton B."/>
            <person name="Courtney L."/>
            <person name="Fronick C."/>
            <person name="Harrison M."/>
            <person name="Strong C."/>
            <person name="Farmer C."/>
            <person name="Delahaunty K."/>
            <person name="Markovic C."/>
            <person name="Hall O."/>
            <person name="Minx P."/>
            <person name="Tomlinson C."/>
            <person name="Mitreva M."/>
            <person name="Nelson J."/>
            <person name="Hou S."/>
            <person name="Wollam A."/>
            <person name="Pepin K.H."/>
            <person name="Johnson M."/>
            <person name="Bhonagiri V."/>
            <person name="Nash W.E."/>
            <person name="Warren W."/>
            <person name="Chinwalla A."/>
            <person name="Mardis E.R."/>
            <person name="Wilson R.K."/>
        </authorList>
    </citation>
    <scope>NUCLEOTIDE SEQUENCE [LARGE SCALE GENOMIC DNA]</scope>
    <source>
        <strain evidence="2 3">DSM 13479</strain>
    </source>
</reference>
<protein>
    <submittedName>
        <fullName evidence="2">Uncharacterized protein</fullName>
    </submittedName>
</protein>
<evidence type="ECO:0000313" key="2">
    <source>
        <dbReference type="EMBL" id="EFD01580.1"/>
    </source>
</evidence>
<name>D3A9C1_9FIRM</name>
<sequence length="50" mass="5777">MQEENPAENGCKLPEEREILLAFFVKFIILIHKIIFHKEYGSVAKSGAMR</sequence>
<feature type="transmembrane region" description="Helical" evidence="1">
    <location>
        <begin position="19"/>
        <end position="36"/>
    </location>
</feature>
<keyword evidence="1" id="KW-1133">Transmembrane helix</keyword>